<dbReference type="Pfam" id="PF00995">
    <property type="entry name" value="Sec1"/>
    <property type="match status" value="1"/>
</dbReference>
<dbReference type="AlphaFoldDB" id="M2X786"/>
<name>M2X786_GALSU</name>
<comment type="similarity">
    <text evidence="1">Belongs to the STXBP/unc-18/SEC1 family.</text>
</comment>
<dbReference type="OMA" id="HLMEMNA"/>
<dbReference type="InterPro" id="IPR043155">
    <property type="entry name" value="VPS33_dom3b"/>
</dbReference>
<dbReference type="InterPro" id="IPR001619">
    <property type="entry name" value="Sec1-like"/>
</dbReference>
<dbReference type="GeneID" id="17090934"/>
<dbReference type="RefSeq" id="XP_005708865.1">
    <property type="nucleotide sequence ID" value="XM_005708808.1"/>
</dbReference>
<dbReference type="SUPFAM" id="SSF56815">
    <property type="entry name" value="Sec1/munc18-like (SM) proteins"/>
    <property type="match status" value="1"/>
</dbReference>
<dbReference type="Gene3D" id="3.40.50.2060">
    <property type="match status" value="1"/>
</dbReference>
<dbReference type="eggNOG" id="KOG1302">
    <property type="taxonomic scope" value="Eukaryota"/>
</dbReference>
<dbReference type="Gramene" id="EME32345">
    <property type="protein sequence ID" value="EME32345"/>
    <property type="gene ID" value="Gasu_04380"/>
</dbReference>
<organism evidence="2 3">
    <name type="scientific">Galdieria sulphuraria</name>
    <name type="common">Red alga</name>
    <dbReference type="NCBI Taxonomy" id="130081"/>
    <lineage>
        <taxon>Eukaryota</taxon>
        <taxon>Rhodophyta</taxon>
        <taxon>Bangiophyceae</taxon>
        <taxon>Galdieriales</taxon>
        <taxon>Galdieriaceae</taxon>
        <taxon>Galdieria</taxon>
    </lineage>
</organism>
<reference evidence="3" key="1">
    <citation type="journal article" date="2013" name="Science">
        <title>Gene transfer from bacteria and archaea facilitated evolution of an extremophilic eukaryote.</title>
        <authorList>
            <person name="Schonknecht G."/>
            <person name="Chen W.H."/>
            <person name="Ternes C.M."/>
            <person name="Barbier G.G."/>
            <person name="Shrestha R.P."/>
            <person name="Stanke M."/>
            <person name="Brautigam A."/>
            <person name="Baker B.J."/>
            <person name="Banfield J.F."/>
            <person name="Garavito R.M."/>
            <person name="Carr K."/>
            <person name="Wilkerson C."/>
            <person name="Rensing S.A."/>
            <person name="Gagneul D."/>
            <person name="Dickenson N.E."/>
            <person name="Oesterhelt C."/>
            <person name="Lercher M.J."/>
            <person name="Weber A.P."/>
        </authorList>
    </citation>
    <scope>NUCLEOTIDE SEQUENCE [LARGE SCALE GENOMIC DNA]</scope>
    <source>
        <strain evidence="3">074W</strain>
    </source>
</reference>
<dbReference type="EMBL" id="KB454486">
    <property type="protein sequence ID" value="EME32345.1"/>
    <property type="molecule type" value="Genomic_DNA"/>
</dbReference>
<dbReference type="PANTHER" id="PTHR11679">
    <property type="entry name" value="VESICLE PROTEIN SORTING-ASSOCIATED"/>
    <property type="match status" value="1"/>
</dbReference>
<evidence type="ECO:0000256" key="1">
    <source>
        <dbReference type="ARBA" id="ARBA00009884"/>
    </source>
</evidence>
<dbReference type="InterPro" id="IPR027482">
    <property type="entry name" value="Sec1-like_dom2"/>
</dbReference>
<protein>
    <submittedName>
        <fullName evidence="2">Vacuolar protein sorting protein</fullName>
    </submittedName>
</protein>
<sequence length="670" mass="75714">MLSETLDLYVYLKNIGQSKLAETLSILPGPKILLFEHALYDNRLGLPRMLDLWTDNTFLKEHGVQSFENLGVFSKRLKQIPEDSLSDALQQMSIKQFVFIVRTGRVDAAKQISEVVSILSSTRSTHPVSANEDTFRFLCVLIPRKSSVFEFYFEQAGLDPFIEFTELPLGFAAVERDLLTLDQPHSFRDMTIDGDYNNILHLAQSLIELEEVLGPFQHIRGIGKNSCRLSKYLSRYYNEKRTKTPRPRGRGASISSHIEGQDSSNLLMIIFDRSVDLITPLVTQSSFAGLLDETFHLTNTSFVYDAMNRGSSKETSMDEPKKETILDSHSTCIAHITPKDSVFDQLKDRNFSVATERLGTMASSMRDFYRSKPSPERADISEVKDFVRNLTSIKAEQEAISFHTELASEISKRTFESYSFKQKYHIERQLLETSVEKSHVHYLLGCIARQEPLPNLLRLICLWSLTNDGMEGDTFDLLMREILSTYGVGTIVLLQNLEQAGLLVRAKDPAIFSALGKRFSPPKVATWTVCRTALRLLVDYQPKESISDIEEAEAFSGYIPLSARVIQGALDDNAWKKLLSTLCTVFKNGHSAFEEDILHERYQVSIEMKNRKPLFDAVVVMIGGITRAEAAAMKALAYSSGKRIVIVSTTVFNGNGWIESMVDESEKWPL</sequence>
<dbReference type="Gene3D" id="3.40.50.1910">
    <property type="match status" value="2"/>
</dbReference>
<evidence type="ECO:0000313" key="3">
    <source>
        <dbReference type="Proteomes" id="UP000030680"/>
    </source>
</evidence>
<accession>M2X786</accession>
<keyword evidence="3" id="KW-1185">Reference proteome</keyword>
<gene>
    <name evidence="2" type="ORF">Gasu_04380</name>
</gene>
<dbReference type="OrthoDB" id="10262287at2759"/>
<dbReference type="KEGG" id="gsl:Gasu_04380"/>
<dbReference type="GO" id="GO:0016192">
    <property type="term" value="P:vesicle-mediated transport"/>
    <property type="evidence" value="ECO:0007669"/>
    <property type="project" value="InterPro"/>
</dbReference>
<dbReference type="Gene3D" id="1.25.40.850">
    <property type="match status" value="1"/>
</dbReference>
<dbReference type="Proteomes" id="UP000030680">
    <property type="component" value="Unassembled WGS sequence"/>
</dbReference>
<proteinExistence type="inferred from homology"/>
<dbReference type="InterPro" id="IPR043154">
    <property type="entry name" value="Sec-1-like_dom1"/>
</dbReference>
<evidence type="ECO:0000313" key="2">
    <source>
        <dbReference type="EMBL" id="EME32345.1"/>
    </source>
</evidence>
<dbReference type="STRING" id="130081.M2X786"/>
<dbReference type="InterPro" id="IPR036045">
    <property type="entry name" value="Sec1-like_sf"/>
</dbReference>